<dbReference type="InterPro" id="IPR036407">
    <property type="entry name" value="DM_DNA-bd_sf"/>
</dbReference>
<dbReference type="GO" id="GO:0000981">
    <property type="term" value="F:DNA-binding transcription factor activity, RNA polymerase II-specific"/>
    <property type="evidence" value="ECO:0007669"/>
    <property type="project" value="TreeGrafter"/>
</dbReference>
<dbReference type="InterPro" id="IPR026607">
    <property type="entry name" value="DMRT"/>
</dbReference>
<dbReference type="GeneID" id="108492734"/>
<dbReference type="CTD" id="63948"/>
<dbReference type="GO" id="GO:0046872">
    <property type="term" value="F:metal ion binding"/>
    <property type="evidence" value="ECO:0007669"/>
    <property type="project" value="UniProtKB-KW"/>
</dbReference>
<feature type="compositionally biased region" description="Basic and acidic residues" evidence="7">
    <location>
        <begin position="120"/>
        <end position="132"/>
    </location>
</feature>
<feature type="domain" description="DM" evidence="8">
    <location>
        <begin position="43"/>
        <end position="90"/>
    </location>
</feature>
<evidence type="ECO:0000256" key="1">
    <source>
        <dbReference type="ARBA" id="ARBA00006834"/>
    </source>
</evidence>
<dbReference type="PANTHER" id="PTHR12322:SF66">
    <property type="entry name" value="DOUBLESEX- AND MAB-3-RELATED TRANSCRIPTION FACTOR B1"/>
    <property type="match status" value="1"/>
</dbReference>
<dbReference type="FunFam" id="4.10.1040.10:FF:000001">
    <property type="entry name" value="doublesex- and mab-3-related transcription factor 1"/>
    <property type="match status" value="1"/>
</dbReference>
<dbReference type="GO" id="GO:0005634">
    <property type="term" value="C:nucleus"/>
    <property type="evidence" value="ECO:0007669"/>
    <property type="project" value="UniProtKB-SubCell"/>
</dbReference>
<keyword evidence="9" id="KW-1185">Reference proteome</keyword>
<reference evidence="10" key="1">
    <citation type="submission" date="2025-08" db="UniProtKB">
        <authorList>
            <consortium name="RefSeq"/>
        </authorList>
    </citation>
    <scope>IDENTIFICATION</scope>
</reference>
<dbReference type="GO" id="GO:0007281">
    <property type="term" value="P:germ cell development"/>
    <property type="evidence" value="ECO:0007669"/>
    <property type="project" value="TreeGrafter"/>
</dbReference>
<feature type="compositionally biased region" description="Basic and acidic residues" evidence="7">
    <location>
        <begin position="304"/>
        <end position="315"/>
    </location>
</feature>
<keyword evidence="3 6" id="KW-0862">Zinc</keyword>
<dbReference type="RefSeq" id="XP_017660827.1">
    <property type="nucleotide sequence ID" value="XM_017805338.1"/>
</dbReference>
<dbReference type="GO" id="GO:0000978">
    <property type="term" value="F:RNA polymerase II cis-regulatory region sequence-specific DNA binding"/>
    <property type="evidence" value="ECO:0007669"/>
    <property type="project" value="TreeGrafter"/>
</dbReference>
<feature type="compositionally biased region" description="Low complexity" evidence="7">
    <location>
        <begin position="97"/>
        <end position="118"/>
    </location>
</feature>
<dbReference type="SUPFAM" id="SSF82927">
    <property type="entry name" value="Cysteine-rich DNA binding domain, (DM domain)"/>
    <property type="match status" value="1"/>
</dbReference>
<dbReference type="AlphaFoldDB" id="A0A6J0GB43"/>
<feature type="region of interest" description="Disordered" evidence="7">
    <location>
        <begin position="278"/>
        <end position="315"/>
    </location>
</feature>
<accession>A0A6J0GB43</accession>
<keyword evidence="5 6" id="KW-0539">Nucleus</keyword>
<name>A0A6J0GB43_9PASS</name>
<evidence type="ECO:0000256" key="3">
    <source>
        <dbReference type="ARBA" id="ARBA00022833"/>
    </source>
</evidence>
<dbReference type="Pfam" id="PF00751">
    <property type="entry name" value="DM"/>
    <property type="match status" value="1"/>
</dbReference>
<evidence type="ECO:0000256" key="5">
    <source>
        <dbReference type="ARBA" id="ARBA00023242"/>
    </source>
</evidence>
<evidence type="ECO:0000256" key="7">
    <source>
        <dbReference type="SAM" id="MobiDB-lite"/>
    </source>
</evidence>
<dbReference type="PROSITE" id="PS40000">
    <property type="entry name" value="DM_1"/>
    <property type="match status" value="1"/>
</dbReference>
<protein>
    <submittedName>
        <fullName evidence="10">Doublesex- and mab-3-related transcription factor B1</fullName>
    </submittedName>
</protein>
<sequence>MWGQHPYKSPAALPPGRGRENWQCWAMEAAEATAKAALRAPKCSRCRNHGFVVPVKGHAGHCRWKLCLCDKCSLITERQKIMAAQKALRQQEPDPPARAGADPAPSGEASAAAAVAEDGAPEHCGLEGKKGAQPDGGSCKGAVSWGPPPPPFRDLVHRAFPPEYTVNPEYLEREASKVYPGCSGVYPYHPFPMGFAISESSSGEAPPPGIPLQRGFRHIPSNYGPGNAASVSVPDGGGDFHQGYYTPLPPFIPPSFLTGIHYIPTAVSLNILAETSKEAHATEVDNEDSRLVHEPGQPPSSPEETSRDQLVHSKQ</sequence>
<feature type="DNA-binding region" description="DM" evidence="6">
    <location>
        <begin position="43"/>
        <end position="90"/>
    </location>
</feature>
<evidence type="ECO:0000256" key="6">
    <source>
        <dbReference type="PROSITE-ProRule" id="PRU00070"/>
    </source>
</evidence>
<dbReference type="Proteomes" id="UP000504624">
    <property type="component" value="Unplaced"/>
</dbReference>
<evidence type="ECO:0000256" key="4">
    <source>
        <dbReference type="ARBA" id="ARBA00023125"/>
    </source>
</evidence>
<dbReference type="SMART" id="SM00301">
    <property type="entry name" value="DM"/>
    <property type="match status" value="1"/>
</dbReference>
<evidence type="ECO:0000256" key="2">
    <source>
        <dbReference type="ARBA" id="ARBA00022723"/>
    </source>
</evidence>
<dbReference type="Gene3D" id="4.10.1040.10">
    <property type="entry name" value="DM DNA-binding domain"/>
    <property type="match status" value="1"/>
</dbReference>
<dbReference type="InterPro" id="IPR001275">
    <property type="entry name" value="DM_DNA-bd"/>
</dbReference>
<dbReference type="GO" id="GO:0007548">
    <property type="term" value="P:sex differentiation"/>
    <property type="evidence" value="ECO:0007669"/>
    <property type="project" value="TreeGrafter"/>
</dbReference>
<keyword evidence="4 6" id="KW-0238">DNA-binding</keyword>
<comment type="subcellular location">
    <subcellularLocation>
        <location evidence="6">Nucleus</location>
    </subcellularLocation>
</comment>
<comment type="similarity">
    <text evidence="1">Belongs to the DMRT family.</text>
</comment>
<evidence type="ECO:0000313" key="10">
    <source>
        <dbReference type="RefSeq" id="XP_017660827.1"/>
    </source>
</evidence>
<keyword evidence="2 6" id="KW-0479">Metal-binding</keyword>
<dbReference type="PROSITE" id="PS50809">
    <property type="entry name" value="DM_2"/>
    <property type="match status" value="1"/>
</dbReference>
<organism evidence="9 10">
    <name type="scientific">Lepidothrix coronata</name>
    <name type="common">blue-crowned manakin</name>
    <dbReference type="NCBI Taxonomy" id="321398"/>
    <lineage>
        <taxon>Eukaryota</taxon>
        <taxon>Metazoa</taxon>
        <taxon>Chordata</taxon>
        <taxon>Craniata</taxon>
        <taxon>Vertebrata</taxon>
        <taxon>Euteleostomi</taxon>
        <taxon>Archelosauria</taxon>
        <taxon>Archosauria</taxon>
        <taxon>Dinosauria</taxon>
        <taxon>Saurischia</taxon>
        <taxon>Theropoda</taxon>
        <taxon>Coelurosauria</taxon>
        <taxon>Aves</taxon>
        <taxon>Neognathae</taxon>
        <taxon>Neoaves</taxon>
        <taxon>Telluraves</taxon>
        <taxon>Australaves</taxon>
        <taxon>Passeriformes</taxon>
        <taxon>Pipridae</taxon>
        <taxon>Lepidothrix</taxon>
    </lineage>
</organism>
<evidence type="ECO:0000313" key="9">
    <source>
        <dbReference type="Proteomes" id="UP000504624"/>
    </source>
</evidence>
<feature type="region of interest" description="Disordered" evidence="7">
    <location>
        <begin position="85"/>
        <end position="144"/>
    </location>
</feature>
<evidence type="ECO:0000259" key="8">
    <source>
        <dbReference type="PROSITE" id="PS50809"/>
    </source>
</evidence>
<dbReference type="PANTHER" id="PTHR12322">
    <property type="entry name" value="DOUBLESEX AND MAB-3 RELATED TRANSCRIPTION FACTOR DMRT"/>
    <property type="match status" value="1"/>
</dbReference>
<proteinExistence type="inferred from homology"/>
<gene>
    <name evidence="10" type="primary">DMRTB1</name>
</gene>
<feature type="compositionally biased region" description="Basic and acidic residues" evidence="7">
    <location>
        <begin position="278"/>
        <end position="293"/>
    </location>
</feature>
<dbReference type="OrthoDB" id="6162476at2759"/>